<accession>A0A7S4IPS5</accession>
<reference evidence="1" key="1">
    <citation type="submission" date="2021-01" db="EMBL/GenBank/DDBJ databases">
        <authorList>
            <person name="Corre E."/>
            <person name="Pelletier E."/>
            <person name="Niang G."/>
            <person name="Scheremetjew M."/>
            <person name="Finn R."/>
            <person name="Kale V."/>
            <person name="Holt S."/>
            <person name="Cochrane G."/>
            <person name="Meng A."/>
            <person name="Brown T."/>
            <person name="Cohen L."/>
        </authorList>
    </citation>
    <scope>NUCLEOTIDE SEQUENCE</scope>
    <source>
        <strain evidence="1">DIVA3 518/3/11/1/6</strain>
    </source>
</reference>
<name>A0A7S4IPS5_9EUKA</name>
<dbReference type="EMBL" id="HBKP01022136">
    <property type="protein sequence ID" value="CAE2235981.1"/>
    <property type="molecule type" value="Transcribed_RNA"/>
</dbReference>
<proteinExistence type="predicted"/>
<gene>
    <name evidence="1" type="ORF">VSP0166_LOCUS15428</name>
</gene>
<sequence length="268" mass="30356">MSVFTAGDLKFASMDEVRARAAFLNNMVLSNTALHGICTAAAYDLFSFCKRKEQNTGNEDYKEYLDCPFYSKQFVEQANDTESKCTKLAFQLATTACAPVYEKFLLCTQREDGIHGRCPTELLDLDKCLNTALRTFGVVGFSAASEGEWKNLEGDDLISRTKIQPGMDKASELAFKCLEKIQFHRFESRKEYAEQFDNFAAQHGERLENLDKLSKEELNEVFEKFSEEAEKNKQTSVKETVKEKIEDVVDALPLPSFGSDNEESESKE</sequence>
<dbReference type="AlphaFoldDB" id="A0A7S4IPS5"/>
<organism evidence="1">
    <name type="scientific">Vannella robusta</name>
    <dbReference type="NCBI Taxonomy" id="1487602"/>
    <lineage>
        <taxon>Eukaryota</taxon>
        <taxon>Amoebozoa</taxon>
        <taxon>Discosea</taxon>
        <taxon>Flabellinia</taxon>
        <taxon>Vannellidae</taxon>
        <taxon>Vannella</taxon>
    </lineage>
</organism>
<protein>
    <submittedName>
        <fullName evidence="1">Uncharacterized protein</fullName>
    </submittedName>
</protein>
<evidence type="ECO:0000313" key="1">
    <source>
        <dbReference type="EMBL" id="CAE2235981.1"/>
    </source>
</evidence>